<dbReference type="PANTHER" id="PTHR21310:SF56">
    <property type="entry name" value="AMINOGLYCOSIDE PHOSPHOTRANSFERASE DOMAIN-CONTAINING PROTEIN"/>
    <property type="match status" value="1"/>
</dbReference>
<dbReference type="InterPro" id="IPR051678">
    <property type="entry name" value="AGP_Transferase"/>
</dbReference>
<dbReference type="PANTHER" id="PTHR21310">
    <property type="entry name" value="AMINOGLYCOSIDE PHOSPHOTRANSFERASE-RELATED-RELATED"/>
    <property type="match status" value="1"/>
</dbReference>
<dbReference type="EMBL" id="PQXO01000456">
    <property type="protein sequence ID" value="TGO84861.1"/>
    <property type="molecule type" value="Genomic_DNA"/>
</dbReference>
<reference evidence="2 3" key="1">
    <citation type="submission" date="2017-12" db="EMBL/GenBank/DDBJ databases">
        <title>Comparative genomics of Botrytis spp.</title>
        <authorList>
            <person name="Valero-Jimenez C.A."/>
            <person name="Tapia P."/>
            <person name="Veloso J."/>
            <person name="Silva-Moreno E."/>
            <person name="Staats M."/>
            <person name="Valdes J.H."/>
            <person name="Van Kan J.A.L."/>
        </authorList>
    </citation>
    <scope>NUCLEOTIDE SEQUENCE [LARGE SCALE GENOMIC DNA]</scope>
    <source>
        <strain evidence="2 3">MUCL3349</strain>
    </source>
</reference>
<protein>
    <recommendedName>
        <fullName evidence="1">Aminoglycoside phosphotransferase domain-containing protein</fullName>
    </recommendedName>
</protein>
<organism evidence="2 3">
    <name type="scientific">Botrytis porri</name>
    <dbReference type="NCBI Taxonomy" id="87229"/>
    <lineage>
        <taxon>Eukaryota</taxon>
        <taxon>Fungi</taxon>
        <taxon>Dikarya</taxon>
        <taxon>Ascomycota</taxon>
        <taxon>Pezizomycotina</taxon>
        <taxon>Leotiomycetes</taxon>
        <taxon>Helotiales</taxon>
        <taxon>Sclerotiniaceae</taxon>
        <taxon>Botrytis</taxon>
    </lineage>
</organism>
<dbReference type="AlphaFoldDB" id="A0A4Z1KFP2"/>
<dbReference type="InterPro" id="IPR011009">
    <property type="entry name" value="Kinase-like_dom_sf"/>
</dbReference>
<evidence type="ECO:0000259" key="1">
    <source>
        <dbReference type="Pfam" id="PF01636"/>
    </source>
</evidence>
<accession>A0A4Z1KFP2</accession>
<dbReference type="InterPro" id="IPR002575">
    <property type="entry name" value="Aminoglycoside_PTrfase"/>
</dbReference>
<keyword evidence="3" id="KW-1185">Reference proteome</keyword>
<dbReference type="SUPFAM" id="SSF56112">
    <property type="entry name" value="Protein kinase-like (PK-like)"/>
    <property type="match status" value="1"/>
</dbReference>
<gene>
    <name evidence="2" type="ORF">BPOR_0457g00060</name>
</gene>
<evidence type="ECO:0000313" key="3">
    <source>
        <dbReference type="Proteomes" id="UP000297280"/>
    </source>
</evidence>
<proteinExistence type="predicted"/>
<name>A0A4Z1KFP2_9HELO</name>
<evidence type="ECO:0000313" key="2">
    <source>
        <dbReference type="EMBL" id="TGO84861.1"/>
    </source>
</evidence>
<feature type="domain" description="Aminoglycoside phosphotransferase" evidence="1">
    <location>
        <begin position="134"/>
        <end position="349"/>
    </location>
</feature>
<comment type="caution">
    <text evidence="2">The sequence shown here is derived from an EMBL/GenBank/DDBJ whole genome shotgun (WGS) entry which is preliminary data.</text>
</comment>
<dbReference type="Proteomes" id="UP000297280">
    <property type="component" value="Unassembled WGS sequence"/>
</dbReference>
<dbReference type="Pfam" id="PF01636">
    <property type="entry name" value="APH"/>
    <property type="match status" value="1"/>
</dbReference>
<sequence length="474" mass="55001">MDSDPASLISGITFNSVPLRESFCDSCLDALVECYKDGNHSKLDESHANHVPNVGTEKFDPPDDDFIHEDIISNNSSINNRFLTQSSTYMYEQEPFDTYRCKVNQLCIDIGLGEPSTIERMDGGSYNRVIGLSFRSESGIQQRILRIPREWDAKWSKQTDIQNQAEIIMWLQRFEFLHVPKVLAIDTTTANPLKSPYVLQERIQGIPPDELFFEIPQQLPMSKRLEVVKTIAEFIVKLESTTLDKPGKLVGTHAVLWTSTSIASSTPRIEFAGFSPSFMESAPPLEKQDLPSLLSNMIKAHQTIRTQDDAQWEMLQDLEPRHIFVEKFESEKWEVSGVIDWDDVKSMPLVLTRSPRSWLWFYEERFEYCNNFTFPWNGDYDAPLDLPLYKDVTIVKEYFDRVMQEADPTYMDDTYGRGFWIRRLARFARDGFYCPWDLGRYEKFIEDWNKYIGDVGSIYGGSMYHILLEDGKYL</sequence>